<comment type="caution">
    <text evidence="2">The sequence shown here is derived from an EMBL/GenBank/DDBJ whole genome shotgun (WGS) entry which is preliminary data.</text>
</comment>
<feature type="signal peptide" evidence="1">
    <location>
        <begin position="1"/>
        <end position="36"/>
    </location>
</feature>
<feature type="chain" id="PRO_5022757970" evidence="1">
    <location>
        <begin position="37"/>
        <end position="237"/>
    </location>
</feature>
<dbReference type="RefSeq" id="WP_149726865.1">
    <property type="nucleotide sequence ID" value="NZ_VUJV01000001.1"/>
</dbReference>
<dbReference type="Proteomes" id="UP000325003">
    <property type="component" value="Unassembled WGS sequence"/>
</dbReference>
<dbReference type="EMBL" id="VUJV01000001">
    <property type="protein sequence ID" value="KAA1421404.1"/>
    <property type="molecule type" value="Genomic_DNA"/>
</dbReference>
<evidence type="ECO:0000313" key="2">
    <source>
        <dbReference type="EMBL" id="KAA1421404.1"/>
    </source>
</evidence>
<keyword evidence="3" id="KW-1185">Reference proteome</keyword>
<proteinExistence type="predicted"/>
<keyword evidence="1" id="KW-0732">Signal</keyword>
<gene>
    <name evidence="2" type="ORF">F0U44_03645</name>
</gene>
<protein>
    <submittedName>
        <fullName evidence="2">Uncharacterized protein</fullName>
    </submittedName>
</protein>
<name>A0A5B1LLP4_9ACTN</name>
<organism evidence="2 3">
    <name type="scientific">Nocardioides humilatus</name>
    <dbReference type="NCBI Taxonomy" id="2607660"/>
    <lineage>
        <taxon>Bacteria</taxon>
        <taxon>Bacillati</taxon>
        <taxon>Actinomycetota</taxon>
        <taxon>Actinomycetes</taxon>
        <taxon>Propionibacteriales</taxon>
        <taxon>Nocardioidaceae</taxon>
        <taxon>Nocardioides</taxon>
    </lineage>
</organism>
<reference evidence="2 3" key="1">
    <citation type="submission" date="2019-09" db="EMBL/GenBank/DDBJ databases">
        <title>Nocardioides panacisoli sp. nov., isolated from the soil of a ginseng field.</title>
        <authorList>
            <person name="Cho C."/>
        </authorList>
    </citation>
    <scope>NUCLEOTIDE SEQUENCE [LARGE SCALE GENOMIC DNA]</scope>
    <source>
        <strain evidence="2 3">BN130099</strain>
    </source>
</reference>
<evidence type="ECO:0000313" key="3">
    <source>
        <dbReference type="Proteomes" id="UP000325003"/>
    </source>
</evidence>
<evidence type="ECO:0000256" key="1">
    <source>
        <dbReference type="SAM" id="SignalP"/>
    </source>
</evidence>
<reference evidence="2 3" key="2">
    <citation type="submission" date="2019-09" db="EMBL/GenBank/DDBJ databases">
        <authorList>
            <person name="Jin C."/>
        </authorList>
    </citation>
    <scope>NUCLEOTIDE SEQUENCE [LARGE SCALE GENOMIC DNA]</scope>
    <source>
        <strain evidence="2 3">BN130099</strain>
    </source>
</reference>
<sequence length="237" mass="25254">MASMTPPLSSRVPVATAAIALVVAGAVLVPAAPAAAAPVDGEVDSYAYARVAAGSLCGVPHDPMHQHRTFTPATGRRTATVSQLFTAVSKETTENGQVDNSTSGEADANHGAFNTVRFVAQHSVFIRNSEGPDCGLGVIADSQPRALLEVNHRGRVDLAWDRGRTGQIEFLVVTDPDGNNIVDKHRPAAHGDVTFRVHPGTYQLAMNFVTRLNERDVPVGADKTKLAHFKVVADYRR</sequence>
<dbReference type="AlphaFoldDB" id="A0A5B1LLP4"/>
<accession>A0A5B1LLP4</accession>